<name>A0A0R3XBC9_HYDTA</name>
<dbReference type="InterPro" id="IPR000558">
    <property type="entry name" value="Histone_H2B"/>
</dbReference>
<sequence length="127" mass="14309">MAVMKTLKDDDAEDRKSRDGAEEEEEEEEEGKESYAIFIYNVIRQVTLEAGILSKVMPIMNSSMNDIIMWIAAEPSRLAHYKGDRQSRAESYRLLLPLLLLLLLPGELAKDVVSEVTKAVTKCTSSM</sequence>
<dbReference type="GO" id="GO:0046982">
    <property type="term" value="F:protein heterodimerization activity"/>
    <property type="evidence" value="ECO:0007669"/>
    <property type="project" value="InterPro"/>
</dbReference>
<dbReference type="GO" id="GO:0000786">
    <property type="term" value="C:nucleosome"/>
    <property type="evidence" value="ECO:0007669"/>
    <property type="project" value="InterPro"/>
</dbReference>
<proteinExistence type="inferred from homology"/>
<dbReference type="AlphaFoldDB" id="A0A0R3XBC9"/>
<dbReference type="PANTHER" id="PTHR23428">
    <property type="entry name" value="HISTONE H2B"/>
    <property type="match status" value="1"/>
</dbReference>
<dbReference type="GO" id="GO:0030527">
    <property type="term" value="F:structural constituent of chromatin"/>
    <property type="evidence" value="ECO:0007669"/>
    <property type="project" value="InterPro"/>
</dbReference>
<evidence type="ECO:0000256" key="1">
    <source>
        <dbReference type="ARBA" id="ARBA00006846"/>
    </source>
</evidence>
<comment type="similarity">
    <text evidence="1">Belongs to the histone H2B family.</text>
</comment>
<dbReference type="SMART" id="SM00427">
    <property type="entry name" value="H2B"/>
    <property type="match status" value="1"/>
</dbReference>
<reference evidence="3" key="1">
    <citation type="submission" date="2017-02" db="UniProtKB">
        <authorList>
            <consortium name="WormBaseParasite"/>
        </authorList>
    </citation>
    <scope>IDENTIFICATION</scope>
</reference>
<dbReference type="SUPFAM" id="SSF47113">
    <property type="entry name" value="Histone-fold"/>
    <property type="match status" value="1"/>
</dbReference>
<dbReference type="PRINTS" id="PR00621">
    <property type="entry name" value="HISTONEH2B"/>
</dbReference>
<organism evidence="3">
    <name type="scientific">Hydatigena taeniaeformis</name>
    <name type="common">Feline tapeworm</name>
    <name type="synonym">Taenia taeniaeformis</name>
    <dbReference type="NCBI Taxonomy" id="6205"/>
    <lineage>
        <taxon>Eukaryota</taxon>
        <taxon>Metazoa</taxon>
        <taxon>Spiralia</taxon>
        <taxon>Lophotrochozoa</taxon>
        <taxon>Platyhelminthes</taxon>
        <taxon>Cestoda</taxon>
        <taxon>Eucestoda</taxon>
        <taxon>Cyclophyllidea</taxon>
        <taxon>Taeniidae</taxon>
        <taxon>Hydatigera</taxon>
    </lineage>
</organism>
<feature type="compositionally biased region" description="Acidic residues" evidence="2">
    <location>
        <begin position="21"/>
        <end position="31"/>
    </location>
</feature>
<dbReference type="InterPro" id="IPR009072">
    <property type="entry name" value="Histone-fold"/>
</dbReference>
<feature type="region of interest" description="Disordered" evidence="2">
    <location>
        <begin position="1"/>
        <end position="32"/>
    </location>
</feature>
<accession>A0A0R3XBC9</accession>
<evidence type="ECO:0000313" key="3">
    <source>
        <dbReference type="WBParaSite" id="TTAC_0001085601-mRNA-1"/>
    </source>
</evidence>
<dbReference type="WBParaSite" id="TTAC_0001085601-mRNA-1">
    <property type="protein sequence ID" value="TTAC_0001085601-mRNA-1"/>
    <property type="gene ID" value="TTAC_0001085601"/>
</dbReference>
<protein>
    <submittedName>
        <fullName evidence="3">Importin subunit beta-1</fullName>
    </submittedName>
</protein>
<dbReference type="Gene3D" id="1.10.20.10">
    <property type="entry name" value="Histone, subunit A"/>
    <property type="match status" value="1"/>
</dbReference>
<dbReference type="GO" id="GO:0003677">
    <property type="term" value="F:DNA binding"/>
    <property type="evidence" value="ECO:0007669"/>
    <property type="project" value="InterPro"/>
</dbReference>
<feature type="compositionally biased region" description="Basic and acidic residues" evidence="2">
    <location>
        <begin position="1"/>
        <end position="20"/>
    </location>
</feature>
<evidence type="ECO:0000256" key="2">
    <source>
        <dbReference type="SAM" id="MobiDB-lite"/>
    </source>
</evidence>
<dbReference type="STRING" id="6205.A0A0R3XBC9"/>